<reference evidence="3" key="2">
    <citation type="submission" date="2019-02" db="EMBL/GenBank/DDBJ databases">
        <title>Granulicella sibirica sp. nov., a psychrotolerant acidobacterium isolated from an organic soil layer in forested tundra, West Siberia.</title>
        <authorList>
            <person name="Oshkin I.Y."/>
            <person name="Kulichevskaya I.S."/>
            <person name="Rijpstra W.I.C."/>
            <person name="Sinninghe Damste J.S."/>
            <person name="Rakitin A.L."/>
            <person name="Ravin N.V."/>
            <person name="Dedysh S.N."/>
        </authorList>
    </citation>
    <scope>NUCLEOTIDE SEQUENCE [LARGE SCALE GENOMIC DNA]</scope>
    <source>
        <strain evidence="3">AF10</strain>
    </source>
</reference>
<dbReference type="SUPFAM" id="SSF46785">
    <property type="entry name" value="Winged helix' DNA-binding domain"/>
    <property type="match status" value="1"/>
</dbReference>
<dbReference type="PANTHER" id="PTHR38600">
    <property type="entry name" value="TRANSCRIPTIONAL REGULATORY PROTEIN"/>
    <property type="match status" value="1"/>
</dbReference>
<evidence type="ECO:0000313" key="3">
    <source>
        <dbReference type="Proteomes" id="UP000289437"/>
    </source>
</evidence>
<reference evidence="2 3" key="1">
    <citation type="submission" date="2018-11" db="EMBL/GenBank/DDBJ databases">
        <authorList>
            <person name="Mardanov A.V."/>
            <person name="Ravin N.V."/>
            <person name="Dedysh S.N."/>
        </authorList>
    </citation>
    <scope>NUCLEOTIDE SEQUENCE [LARGE SCALE GENOMIC DNA]</scope>
    <source>
        <strain evidence="2 3">AF10</strain>
    </source>
</reference>
<dbReference type="Gene3D" id="1.10.10.10">
    <property type="entry name" value="Winged helix-like DNA-binding domain superfamily/Winged helix DNA-binding domain"/>
    <property type="match status" value="1"/>
</dbReference>
<dbReference type="EMBL" id="RDSM01000001">
    <property type="protein sequence ID" value="RXH58654.1"/>
    <property type="molecule type" value="Genomic_DNA"/>
</dbReference>
<protein>
    <submittedName>
        <fullName evidence="2">Transcriptional regulator, ArsR family</fullName>
    </submittedName>
</protein>
<dbReference type="InterPro" id="IPR001845">
    <property type="entry name" value="HTH_ArsR_DNA-bd_dom"/>
</dbReference>
<dbReference type="NCBIfam" id="NF033788">
    <property type="entry name" value="HTH_metalloreg"/>
    <property type="match status" value="1"/>
</dbReference>
<feature type="domain" description="HTH arsR-type" evidence="1">
    <location>
        <begin position="6"/>
        <end position="101"/>
    </location>
</feature>
<comment type="caution">
    <text evidence="2">The sequence shown here is derived from an EMBL/GenBank/DDBJ whole genome shotgun (WGS) entry which is preliminary data.</text>
</comment>
<dbReference type="SMART" id="SM00418">
    <property type="entry name" value="HTH_ARSR"/>
    <property type="match status" value="1"/>
</dbReference>
<dbReference type="InterPro" id="IPR036390">
    <property type="entry name" value="WH_DNA-bd_sf"/>
</dbReference>
<dbReference type="Proteomes" id="UP000289437">
    <property type="component" value="Unassembled WGS sequence"/>
</dbReference>
<dbReference type="InterPro" id="IPR036388">
    <property type="entry name" value="WH-like_DNA-bd_sf"/>
</dbReference>
<evidence type="ECO:0000259" key="1">
    <source>
        <dbReference type="PROSITE" id="PS50987"/>
    </source>
</evidence>
<dbReference type="AlphaFoldDB" id="A0A4V1L6B2"/>
<proteinExistence type="predicted"/>
<dbReference type="Pfam" id="PF12840">
    <property type="entry name" value="HTH_20"/>
    <property type="match status" value="1"/>
</dbReference>
<gene>
    <name evidence="2" type="ORF">GRAN_1964</name>
</gene>
<dbReference type="PRINTS" id="PR00778">
    <property type="entry name" value="HTHARSR"/>
</dbReference>
<evidence type="ECO:0000313" key="2">
    <source>
        <dbReference type="EMBL" id="RXH58654.1"/>
    </source>
</evidence>
<sequence length="121" mass="13286">MTISSKRPSGEAAKALTFAALGDETRLLLLARLGRGKRQSIAELTEGTSLTRQAVTKHLRVLERVRMVHATRSGRECLFELDPAPVMELSAYLDAISKQWDGALGRLKAFVEGEGHVRKGE</sequence>
<dbReference type="PANTHER" id="PTHR38600:SF1">
    <property type="entry name" value="TRANSCRIPTIONAL REGULATORY PROTEIN"/>
    <property type="match status" value="1"/>
</dbReference>
<dbReference type="PROSITE" id="PS50987">
    <property type="entry name" value="HTH_ARSR_2"/>
    <property type="match status" value="1"/>
</dbReference>
<dbReference type="GO" id="GO:0003700">
    <property type="term" value="F:DNA-binding transcription factor activity"/>
    <property type="evidence" value="ECO:0007669"/>
    <property type="project" value="InterPro"/>
</dbReference>
<accession>A0A4V1L6B2</accession>
<name>A0A4V1L6B2_9BACT</name>
<dbReference type="RefSeq" id="WP_241654428.1">
    <property type="nucleotide sequence ID" value="NZ_RDSM01000001.1"/>
</dbReference>
<organism evidence="2 3">
    <name type="scientific">Granulicella sibirica</name>
    <dbReference type="NCBI Taxonomy" id="2479048"/>
    <lineage>
        <taxon>Bacteria</taxon>
        <taxon>Pseudomonadati</taxon>
        <taxon>Acidobacteriota</taxon>
        <taxon>Terriglobia</taxon>
        <taxon>Terriglobales</taxon>
        <taxon>Acidobacteriaceae</taxon>
        <taxon>Granulicella</taxon>
    </lineage>
</organism>
<keyword evidence="3" id="KW-1185">Reference proteome</keyword>